<gene>
    <name evidence="15" type="primary">trmD</name>
    <name evidence="17" type="ORF">GCM10022197_41640</name>
</gene>
<evidence type="ECO:0000256" key="5">
    <source>
        <dbReference type="ARBA" id="ARBA00012807"/>
    </source>
</evidence>
<evidence type="ECO:0000256" key="12">
    <source>
        <dbReference type="ARBA" id="ARBA00029736"/>
    </source>
</evidence>
<dbReference type="Pfam" id="PF01746">
    <property type="entry name" value="tRNA_m1G_MT"/>
    <property type="match status" value="1"/>
</dbReference>
<dbReference type="InterPro" id="IPR023148">
    <property type="entry name" value="tRNA_m1G_MeTrfase_C_sf"/>
</dbReference>
<evidence type="ECO:0000256" key="14">
    <source>
        <dbReference type="ARBA" id="ARBA00047783"/>
    </source>
</evidence>
<dbReference type="InterPro" id="IPR000182">
    <property type="entry name" value="GNAT_dom"/>
</dbReference>
<accession>A0ABP6YEE5</accession>
<keyword evidence="18" id="KW-1185">Reference proteome</keyword>
<dbReference type="InterPro" id="IPR016181">
    <property type="entry name" value="Acyl_CoA_acyltransferase"/>
</dbReference>
<dbReference type="Gene3D" id="3.40.1280.10">
    <property type="match status" value="1"/>
</dbReference>
<comment type="similarity">
    <text evidence="3 15">Belongs to the RNA methyltransferase TrmD family.</text>
</comment>
<keyword evidence="8 15" id="KW-0489">Methyltransferase</keyword>
<comment type="subcellular location">
    <subcellularLocation>
        <location evidence="2 15">Cytoplasm</location>
    </subcellularLocation>
</comment>
<evidence type="ECO:0000256" key="1">
    <source>
        <dbReference type="ARBA" id="ARBA00002634"/>
    </source>
</evidence>
<protein>
    <recommendedName>
        <fullName evidence="6 15">tRNA (guanine-N(1)-)-methyltransferase</fullName>
        <ecNumber evidence="5 15">2.1.1.228</ecNumber>
    </recommendedName>
    <alternativeName>
        <fullName evidence="12 15">M1G-methyltransferase</fullName>
    </alternativeName>
    <alternativeName>
        <fullName evidence="13 15">tRNA [GM37] methyltransferase</fullName>
    </alternativeName>
</protein>
<dbReference type="Gene3D" id="3.40.630.30">
    <property type="match status" value="1"/>
</dbReference>
<dbReference type="SUPFAM" id="SSF75217">
    <property type="entry name" value="alpha/beta knot"/>
    <property type="match status" value="1"/>
</dbReference>
<comment type="function">
    <text evidence="1 15">Specifically methylates guanosine-37 in various tRNAs.</text>
</comment>
<evidence type="ECO:0000256" key="6">
    <source>
        <dbReference type="ARBA" id="ARBA00014679"/>
    </source>
</evidence>
<evidence type="ECO:0000256" key="7">
    <source>
        <dbReference type="ARBA" id="ARBA00022490"/>
    </source>
</evidence>
<evidence type="ECO:0000256" key="15">
    <source>
        <dbReference type="HAMAP-Rule" id="MF_00605"/>
    </source>
</evidence>
<dbReference type="HAMAP" id="MF_00605">
    <property type="entry name" value="TrmD"/>
    <property type="match status" value="1"/>
</dbReference>
<reference evidence="18" key="1">
    <citation type="journal article" date="2019" name="Int. J. Syst. Evol. Microbiol.">
        <title>The Global Catalogue of Microorganisms (GCM) 10K type strain sequencing project: providing services to taxonomists for standard genome sequencing and annotation.</title>
        <authorList>
            <consortium name="The Broad Institute Genomics Platform"/>
            <consortium name="The Broad Institute Genome Sequencing Center for Infectious Disease"/>
            <person name="Wu L."/>
            <person name="Ma J."/>
        </authorList>
    </citation>
    <scope>NUCLEOTIDE SEQUENCE [LARGE SCALE GENOMIC DNA]</scope>
    <source>
        <strain evidence="18">JCM 16540</strain>
    </source>
</reference>
<evidence type="ECO:0000313" key="17">
    <source>
        <dbReference type="EMBL" id="GAA3579741.1"/>
    </source>
</evidence>
<dbReference type="CDD" id="cd04301">
    <property type="entry name" value="NAT_SF"/>
    <property type="match status" value="1"/>
</dbReference>
<evidence type="ECO:0000256" key="3">
    <source>
        <dbReference type="ARBA" id="ARBA00007630"/>
    </source>
</evidence>
<dbReference type="PANTHER" id="PTHR46417:SF1">
    <property type="entry name" value="TRNA (GUANINE-N(1)-)-METHYLTRANSFERASE"/>
    <property type="match status" value="1"/>
</dbReference>
<feature type="binding site" evidence="15">
    <location>
        <begin position="149"/>
        <end position="154"/>
    </location>
    <ligand>
        <name>S-adenosyl-L-methionine</name>
        <dbReference type="ChEBI" id="CHEBI:59789"/>
    </ligand>
</feature>
<name>A0ABP6YEE5_9ACTN</name>
<dbReference type="Pfam" id="PF13508">
    <property type="entry name" value="Acetyltransf_7"/>
    <property type="match status" value="1"/>
</dbReference>
<feature type="domain" description="N-acetyltransferase" evidence="16">
    <location>
        <begin position="253"/>
        <end position="407"/>
    </location>
</feature>
<dbReference type="PROSITE" id="PS51186">
    <property type="entry name" value="GNAT"/>
    <property type="match status" value="1"/>
</dbReference>
<evidence type="ECO:0000256" key="4">
    <source>
        <dbReference type="ARBA" id="ARBA00011738"/>
    </source>
</evidence>
<dbReference type="InterPro" id="IPR029028">
    <property type="entry name" value="Alpha/beta_knot_MTases"/>
</dbReference>
<dbReference type="CDD" id="cd18080">
    <property type="entry name" value="TrmD-like"/>
    <property type="match status" value="1"/>
</dbReference>
<evidence type="ECO:0000256" key="2">
    <source>
        <dbReference type="ARBA" id="ARBA00004496"/>
    </source>
</evidence>
<dbReference type="NCBIfam" id="TIGR00088">
    <property type="entry name" value="trmD"/>
    <property type="match status" value="1"/>
</dbReference>
<evidence type="ECO:0000313" key="18">
    <source>
        <dbReference type="Proteomes" id="UP001500767"/>
    </source>
</evidence>
<dbReference type="InterPro" id="IPR016009">
    <property type="entry name" value="tRNA_MeTrfase_TRMD/TRM10"/>
</dbReference>
<dbReference type="Proteomes" id="UP001500767">
    <property type="component" value="Unassembled WGS sequence"/>
</dbReference>
<evidence type="ECO:0000256" key="10">
    <source>
        <dbReference type="ARBA" id="ARBA00022691"/>
    </source>
</evidence>
<evidence type="ECO:0000256" key="8">
    <source>
        <dbReference type="ARBA" id="ARBA00022603"/>
    </source>
</evidence>
<keyword evidence="7 15" id="KW-0963">Cytoplasm</keyword>
<dbReference type="EC" id="2.1.1.228" evidence="5 15"/>
<comment type="catalytic activity">
    <reaction evidence="14 15">
        <text>guanosine(37) in tRNA + S-adenosyl-L-methionine = N(1)-methylguanosine(37) in tRNA + S-adenosyl-L-homocysteine + H(+)</text>
        <dbReference type="Rhea" id="RHEA:36899"/>
        <dbReference type="Rhea" id="RHEA-COMP:10145"/>
        <dbReference type="Rhea" id="RHEA-COMP:10147"/>
        <dbReference type="ChEBI" id="CHEBI:15378"/>
        <dbReference type="ChEBI" id="CHEBI:57856"/>
        <dbReference type="ChEBI" id="CHEBI:59789"/>
        <dbReference type="ChEBI" id="CHEBI:73542"/>
        <dbReference type="ChEBI" id="CHEBI:74269"/>
        <dbReference type="EC" id="2.1.1.228"/>
    </reaction>
</comment>
<feature type="binding site" evidence="15">
    <location>
        <position position="125"/>
    </location>
    <ligand>
        <name>S-adenosyl-L-methionine</name>
        <dbReference type="ChEBI" id="CHEBI:59789"/>
    </ligand>
</feature>
<keyword evidence="11 15" id="KW-0819">tRNA processing</keyword>
<organism evidence="17 18">
    <name type="scientific">Microlunatus spumicola</name>
    <dbReference type="NCBI Taxonomy" id="81499"/>
    <lineage>
        <taxon>Bacteria</taxon>
        <taxon>Bacillati</taxon>
        <taxon>Actinomycetota</taxon>
        <taxon>Actinomycetes</taxon>
        <taxon>Propionibacteriales</taxon>
        <taxon>Propionibacteriaceae</taxon>
        <taxon>Microlunatus</taxon>
    </lineage>
</organism>
<evidence type="ECO:0000256" key="11">
    <source>
        <dbReference type="ARBA" id="ARBA00022694"/>
    </source>
</evidence>
<comment type="subunit">
    <text evidence="4 15">Homodimer.</text>
</comment>
<evidence type="ECO:0000259" key="16">
    <source>
        <dbReference type="PROSITE" id="PS51186"/>
    </source>
</evidence>
<dbReference type="InterPro" id="IPR029026">
    <property type="entry name" value="tRNA_m1G_MTases_N"/>
</dbReference>
<keyword evidence="9 15" id="KW-0808">Transferase</keyword>
<evidence type="ECO:0000256" key="13">
    <source>
        <dbReference type="ARBA" id="ARBA00033392"/>
    </source>
</evidence>
<sequence length="413" mass="43849">MTAPSTGPLTPLLRADVVTIFPDYLAPLRLSLIGRAIETGLVGLDVHDLRTWTHDRHRTVDDTPYGGGAGMVMRPEPWGAALDALVPPEAEATTRVVVPTPSGRRFTQAVAAELAAEEHLVFACGRYEGIDTRVMAEAATRVRVDEISIGDYVLNGGEAAVLVILEAVVRLLPGVIGNPASLTEESHAAEHDGLLEGPVYTKPTSWRGLDVPPVLLSGNHGAIAAWRREQALEHTRRVRPDLAPAALDGVDGVAVTTATPADAGELLTLQRAAYVPEGRLNGSIDIPPLTETLDELAASLRTPGTVLVARDGSRIVGTVRGTLRDDGTWWVSRLMVAPDQQRRGLGSALLRQVLAAAPTGAPAGLITGAASRRNVALYRRFGFRVVDHGVDEVGVPVVTLRREPALPQGDPLT</sequence>
<proteinExistence type="inferred from homology"/>
<dbReference type="EMBL" id="BAAAYR010000007">
    <property type="protein sequence ID" value="GAA3579741.1"/>
    <property type="molecule type" value="Genomic_DNA"/>
</dbReference>
<dbReference type="RefSeq" id="WP_344742996.1">
    <property type="nucleotide sequence ID" value="NZ_BAAAYR010000007.1"/>
</dbReference>
<dbReference type="InterPro" id="IPR002649">
    <property type="entry name" value="tRNA_m1G_MeTrfase_TrmD"/>
</dbReference>
<keyword evidence="10 15" id="KW-0949">S-adenosyl-L-methionine</keyword>
<dbReference type="Gene3D" id="1.10.1270.20">
    <property type="entry name" value="tRNA(m1g37)methyltransferase, domain 2"/>
    <property type="match status" value="1"/>
</dbReference>
<dbReference type="PANTHER" id="PTHR46417">
    <property type="entry name" value="TRNA (GUANINE-N(1)-)-METHYLTRANSFERASE"/>
    <property type="match status" value="1"/>
</dbReference>
<dbReference type="NCBIfam" id="NF000648">
    <property type="entry name" value="PRK00026.1"/>
    <property type="match status" value="1"/>
</dbReference>
<evidence type="ECO:0000256" key="9">
    <source>
        <dbReference type="ARBA" id="ARBA00022679"/>
    </source>
</evidence>
<dbReference type="SUPFAM" id="SSF55729">
    <property type="entry name" value="Acyl-CoA N-acyltransferases (Nat)"/>
    <property type="match status" value="1"/>
</dbReference>
<comment type="caution">
    <text evidence="17">The sequence shown here is derived from an EMBL/GenBank/DDBJ whole genome shotgun (WGS) entry which is preliminary data.</text>
</comment>